<gene>
    <name evidence="1" type="ORF">Cantr_09967</name>
</gene>
<reference evidence="1 2" key="1">
    <citation type="submission" date="2018-06" db="EMBL/GenBank/DDBJ databases">
        <title>Whole genome sequencing of Candida tropicalis (genome annotated by CSBL at Korea University).</title>
        <authorList>
            <person name="Ahn J."/>
        </authorList>
    </citation>
    <scope>NUCLEOTIDE SEQUENCE [LARGE SCALE GENOMIC DNA]</scope>
    <source>
        <strain evidence="1 2">ATCC 20962</strain>
    </source>
</reference>
<comment type="caution">
    <text evidence="1">The sequence shown here is derived from an EMBL/GenBank/DDBJ whole genome shotgun (WGS) entry which is preliminary data.</text>
</comment>
<proteinExistence type="predicted"/>
<organism evidence="1 2">
    <name type="scientific">Candida viswanathii</name>
    <dbReference type="NCBI Taxonomy" id="5486"/>
    <lineage>
        <taxon>Eukaryota</taxon>
        <taxon>Fungi</taxon>
        <taxon>Dikarya</taxon>
        <taxon>Ascomycota</taxon>
        <taxon>Saccharomycotina</taxon>
        <taxon>Pichiomycetes</taxon>
        <taxon>Debaryomycetaceae</taxon>
        <taxon>Candida/Lodderomyces clade</taxon>
        <taxon>Candida</taxon>
    </lineage>
</organism>
<protein>
    <submittedName>
        <fullName evidence="1">Uncharacterized protein</fullName>
    </submittedName>
</protein>
<evidence type="ECO:0000313" key="2">
    <source>
        <dbReference type="Proteomes" id="UP000253472"/>
    </source>
</evidence>
<name>A0A367YD67_9ASCO</name>
<keyword evidence="2" id="KW-1185">Reference proteome</keyword>
<dbReference type="Gene3D" id="3.80.10.10">
    <property type="entry name" value="Ribonuclease Inhibitor"/>
    <property type="match status" value="1"/>
</dbReference>
<dbReference type="SUPFAM" id="SSF52058">
    <property type="entry name" value="L domain-like"/>
    <property type="match status" value="1"/>
</dbReference>
<evidence type="ECO:0000313" key="1">
    <source>
        <dbReference type="EMBL" id="RCK63539.1"/>
    </source>
</evidence>
<dbReference type="AlphaFoldDB" id="A0A367YD67"/>
<dbReference type="InterPro" id="IPR032675">
    <property type="entry name" value="LRR_dom_sf"/>
</dbReference>
<dbReference type="OrthoDB" id="10520960at2759"/>
<dbReference type="Proteomes" id="UP000253472">
    <property type="component" value="Unassembled WGS sequence"/>
</dbReference>
<sequence>MTRIRIVSPTFIPAKHYERYQSLKELDAGIMMTVDFGFLPQSLEILKIEELYEIAEPPRAEVPQNLKVFKAGVRNALKTYLNLVHQMKNLEVLKICDSPLANIDDLKLPESKIKKLSLVSCQYLTKFSSLLRFPNSKRLLLDNCRFPLELFQDESGLAKLRTFKFKTKMPLV</sequence>
<dbReference type="EMBL" id="QLNQ01000024">
    <property type="protein sequence ID" value="RCK63539.1"/>
    <property type="molecule type" value="Genomic_DNA"/>
</dbReference>
<accession>A0A367YD67</accession>